<evidence type="ECO:0000313" key="8">
    <source>
        <dbReference type="Proteomes" id="UP000244005"/>
    </source>
</evidence>
<name>A0A2R6W5N5_MARPO</name>
<reference evidence="8" key="1">
    <citation type="journal article" date="2017" name="Cell">
        <title>Insights into land plant evolution garnered from the Marchantia polymorpha genome.</title>
        <authorList>
            <person name="Bowman J.L."/>
            <person name="Kohchi T."/>
            <person name="Yamato K.T."/>
            <person name="Jenkins J."/>
            <person name="Shu S."/>
            <person name="Ishizaki K."/>
            <person name="Yamaoka S."/>
            <person name="Nishihama R."/>
            <person name="Nakamura Y."/>
            <person name="Berger F."/>
            <person name="Adam C."/>
            <person name="Aki S.S."/>
            <person name="Althoff F."/>
            <person name="Araki T."/>
            <person name="Arteaga-Vazquez M.A."/>
            <person name="Balasubrmanian S."/>
            <person name="Barry K."/>
            <person name="Bauer D."/>
            <person name="Boehm C.R."/>
            <person name="Briginshaw L."/>
            <person name="Caballero-Perez J."/>
            <person name="Catarino B."/>
            <person name="Chen F."/>
            <person name="Chiyoda S."/>
            <person name="Chovatia M."/>
            <person name="Davies K.M."/>
            <person name="Delmans M."/>
            <person name="Demura T."/>
            <person name="Dierschke T."/>
            <person name="Dolan L."/>
            <person name="Dorantes-Acosta A.E."/>
            <person name="Eklund D.M."/>
            <person name="Florent S.N."/>
            <person name="Flores-Sandoval E."/>
            <person name="Fujiyama A."/>
            <person name="Fukuzawa H."/>
            <person name="Galik B."/>
            <person name="Grimanelli D."/>
            <person name="Grimwood J."/>
            <person name="Grossniklaus U."/>
            <person name="Hamada T."/>
            <person name="Haseloff J."/>
            <person name="Hetherington A.J."/>
            <person name="Higo A."/>
            <person name="Hirakawa Y."/>
            <person name="Hundley H.N."/>
            <person name="Ikeda Y."/>
            <person name="Inoue K."/>
            <person name="Inoue S.I."/>
            <person name="Ishida S."/>
            <person name="Jia Q."/>
            <person name="Kakita M."/>
            <person name="Kanazawa T."/>
            <person name="Kawai Y."/>
            <person name="Kawashima T."/>
            <person name="Kennedy M."/>
            <person name="Kinose K."/>
            <person name="Kinoshita T."/>
            <person name="Kohara Y."/>
            <person name="Koide E."/>
            <person name="Komatsu K."/>
            <person name="Kopischke S."/>
            <person name="Kubo M."/>
            <person name="Kyozuka J."/>
            <person name="Lagercrantz U."/>
            <person name="Lin S.S."/>
            <person name="Lindquist E."/>
            <person name="Lipzen A.M."/>
            <person name="Lu C.W."/>
            <person name="De Luna E."/>
            <person name="Martienssen R.A."/>
            <person name="Minamino N."/>
            <person name="Mizutani M."/>
            <person name="Mizutani M."/>
            <person name="Mochizuki N."/>
            <person name="Monte I."/>
            <person name="Mosher R."/>
            <person name="Nagasaki H."/>
            <person name="Nakagami H."/>
            <person name="Naramoto S."/>
            <person name="Nishitani K."/>
            <person name="Ohtani M."/>
            <person name="Okamoto T."/>
            <person name="Okumura M."/>
            <person name="Phillips J."/>
            <person name="Pollak B."/>
            <person name="Reinders A."/>
            <person name="Rovekamp M."/>
            <person name="Sano R."/>
            <person name="Sawa S."/>
            <person name="Schmid M.W."/>
            <person name="Shirakawa M."/>
            <person name="Solano R."/>
            <person name="Spunde A."/>
            <person name="Suetsugu N."/>
            <person name="Sugano S."/>
            <person name="Sugiyama A."/>
            <person name="Sun R."/>
            <person name="Suzuki Y."/>
            <person name="Takenaka M."/>
            <person name="Takezawa D."/>
            <person name="Tomogane H."/>
            <person name="Tsuzuki M."/>
            <person name="Ueda T."/>
            <person name="Umeda M."/>
            <person name="Ward J.M."/>
            <person name="Watanabe Y."/>
            <person name="Yazaki K."/>
            <person name="Yokoyama R."/>
            <person name="Yoshitake Y."/>
            <person name="Yotsui I."/>
            <person name="Zachgo S."/>
            <person name="Schmutz J."/>
        </authorList>
    </citation>
    <scope>NUCLEOTIDE SEQUENCE [LARGE SCALE GENOMIC DNA]</scope>
    <source>
        <strain evidence="8">Tak-1</strain>
    </source>
</reference>
<keyword evidence="3" id="KW-0325">Glycoprotein</keyword>
<evidence type="ECO:0000256" key="4">
    <source>
        <dbReference type="SAM" id="MobiDB-lite"/>
    </source>
</evidence>
<keyword evidence="8" id="KW-1185">Reference proteome</keyword>
<dbReference type="PANTHER" id="PTHR33021">
    <property type="entry name" value="BLUE COPPER PROTEIN"/>
    <property type="match status" value="1"/>
</dbReference>
<feature type="compositionally biased region" description="Low complexity" evidence="4">
    <location>
        <begin position="163"/>
        <end position="172"/>
    </location>
</feature>
<dbReference type="InterPro" id="IPR003245">
    <property type="entry name" value="Phytocyanin_dom"/>
</dbReference>
<feature type="compositionally biased region" description="Pro residues" evidence="4">
    <location>
        <begin position="134"/>
        <end position="162"/>
    </location>
</feature>
<evidence type="ECO:0000256" key="1">
    <source>
        <dbReference type="ARBA" id="ARBA00022723"/>
    </source>
</evidence>
<accession>A0A2R6W5N5</accession>
<dbReference type="FunFam" id="2.60.40.420:FF:000003">
    <property type="entry name" value="Blue copper"/>
    <property type="match status" value="1"/>
</dbReference>
<gene>
    <name evidence="7" type="ORF">MARPO_0147s0038</name>
</gene>
<dbReference type="CDD" id="cd04216">
    <property type="entry name" value="Phytocyanin"/>
    <property type="match status" value="1"/>
</dbReference>
<organism evidence="7 8">
    <name type="scientific">Marchantia polymorpha</name>
    <name type="common">Common liverwort</name>
    <name type="synonym">Marchantia aquatica</name>
    <dbReference type="NCBI Taxonomy" id="3197"/>
    <lineage>
        <taxon>Eukaryota</taxon>
        <taxon>Viridiplantae</taxon>
        <taxon>Streptophyta</taxon>
        <taxon>Embryophyta</taxon>
        <taxon>Marchantiophyta</taxon>
        <taxon>Marchantiopsida</taxon>
        <taxon>Marchantiidae</taxon>
        <taxon>Marchantiales</taxon>
        <taxon>Marchantiaceae</taxon>
        <taxon>Marchantia</taxon>
    </lineage>
</organism>
<dbReference type="OMA" id="EFYFACA"/>
<dbReference type="GO" id="GO:0046872">
    <property type="term" value="F:metal ion binding"/>
    <property type="evidence" value="ECO:0007669"/>
    <property type="project" value="UniProtKB-KW"/>
</dbReference>
<keyword evidence="5" id="KW-0732">Signal</keyword>
<keyword evidence="1" id="KW-0479">Metal-binding</keyword>
<evidence type="ECO:0000313" key="7">
    <source>
        <dbReference type="EMBL" id="PTQ29163.1"/>
    </source>
</evidence>
<evidence type="ECO:0000256" key="2">
    <source>
        <dbReference type="ARBA" id="ARBA00023008"/>
    </source>
</evidence>
<dbReference type="PROSITE" id="PS51485">
    <property type="entry name" value="PHYTOCYANIN"/>
    <property type="match status" value="1"/>
</dbReference>
<dbReference type="SUPFAM" id="SSF49503">
    <property type="entry name" value="Cupredoxins"/>
    <property type="match status" value="1"/>
</dbReference>
<dbReference type="InterPro" id="IPR039391">
    <property type="entry name" value="Phytocyanin-like"/>
</dbReference>
<dbReference type="Gene3D" id="2.60.40.420">
    <property type="entry name" value="Cupredoxins - blue copper proteins"/>
    <property type="match status" value="1"/>
</dbReference>
<evidence type="ECO:0000256" key="5">
    <source>
        <dbReference type="SAM" id="SignalP"/>
    </source>
</evidence>
<dbReference type="AlphaFoldDB" id="A0A2R6W5N5"/>
<feature type="region of interest" description="Disordered" evidence="4">
    <location>
        <begin position="129"/>
        <end position="178"/>
    </location>
</feature>
<dbReference type="EMBL" id="KZ772817">
    <property type="protein sequence ID" value="PTQ29163.1"/>
    <property type="molecule type" value="Genomic_DNA"/>
</dbReference>
<dbReference type="PROSITE" id="PS00196">
    <property type="entry name" value="COPPER_BLUE"/>
    <property type="match status" value="1"/>
</dbReference>
<dbReference type="Gramene" id="Mp5g02450.1">
    <property type="protein sequence ID" value="Mp5g02450.1.cds"/>
    <property type="gene ID" value="Mp5g02450"/>
</dbReference>
<dbReference type="InterPro" id="IPR028871">
    <property type="entry name" value="BlueCu_1_BS"/>
</dbReference>
<dbReference type="Proteomes" id="UP000244005">
    <property type="component" value="Unassembled WGS sequence"/>
</dbReference>
<evidence type="ECO:0000256" key="3">
    <source>
        <dbReference type="ARBA" id="ARBA00023180"/>
    </source>
</evidence>
<dbReference type="PANTHER" id="PTHR33021:SF537">
    <property type="entry name" value="UCLACYANIN 2"/>
    <property type="match status" value="1"/>
</dbReference>
<dbReference type="InterPro" id="IPR008972">
    <property type="entry name" value="Cupredoxin"/>
</dbReference>
<dbReference type="Pfam" id="PF02298">
    <property type="entry name" value="Cu_bind_like"/>
    <property type="match status" value="1"/>
</dbReference>
<protein>
    <recommendedName>
        <fullName evidence="6">Phytocyanin domain-containing protein</fullName>
    </recommendedName>
</protein>
<evidence type="ECO:0000259" key="6">
    <source>
        <dbReference type="PROSITE" id="PS51485"/>
    </source>
</evidence>
<keyword evidence="2" id="KW-0186">Copper</keyword>
<dbReference type="GO" id="GO:0009055">
    <property type="term" value="F:electron transfer activity"/>
    <property type="evidence" value="ECO:0007669"/>
    <property type="project" value="InterPro"/>
</dbReference>
<feature type="chain" id="PRO_5015309091" description="Phytocyanin domain-containing protein" evidence="5">
    <location>
        <begin position="26"/>
        <end position="203"/>
    </location>
</feature>
<feature type="domain" description="Phytocyanin" evidence="6">
    <location>
        <begin position="26"/>
        <end position="128"/>
    </location>
</feature>
<sequence>MKMAVSQGRMITFLFLAGLLQCATAATYTVGDATGWTFPPTATFYDEWANNHTFKVGDQLVFPYTSGVHDVFQVSEADLASCTKTSPIQTWTDTNSTVTLTAAGSHYYICSIGTHCAANMHMSLQVVAADSPAGSPPSASPTSTPPASGPSTPTPPPPPPATPTTTTPSALSPAPPQSGAFTLKSGSTLFFAALAAGWVAILI</sequence>
<dbReference type="OrthoDB" id="686200at2759"/>
<proteinExistence type="predicted"/>
<dbReference type="GO" id="GO:0005886">
    <property type="term" value="C:plasma membrane"/>
    <property type="evidence" value="ECO:0000318"/>
    <property type="project" value="GO_Central"/>
</dbReference>
<feature type="signal peptide" evidence="5">
    <location>
        <begin position="1"/>
        <end position="25"/>
    </location>
</feature>